<dbReference type="Proteomes" id="UP000283210">
    <property type="component" value="Chromosome 11"/>
</dbReference>
<reference evidence="1 2" key="2">
    <citation type="submission" date="2019-01" db="EMBL/GenBank/DDBJ databases">
        <title>A chromosome length genome reference of the Java medaka (oryzias javanicus).</title>
        <authorList>
            <person name="Herpin A."/>
            <person name="Takehana Y."/>
            <person name="Naruse K."/>
            <person name="Ansai S."/>
            <person name="Kawaguchi M."/>
        </authorList>
    </citation>
    <scope>NUCLEOTIDE SEQUENCE [LARGE SCALE GENOMIC DNA]</scope>
    <source>
        <strain evidence="1">RS831</strain>
        <tissue evidence="1">Whole body</tissue>
    </source>
</reference>
<accession>A0A3S2PPH0</accession>
<proteinExistence type="predicted"/>
<dbReference type="EMBL" id="CM012447">
    <property type="protein sequence ID" value="RVE66392.1"/>
    <property type="molecule type" value="Genomic_DNA"/>
</dbReference>
<name>A0A3S2PPH0_ORYJA</name>
<evidence type="ECO:0000313" key="1">
    <source>
        <dbReference type="EMBL" id="RVE66392.1"/>
    </source>
</evidence>
<protein>
    <submittedName>
        <fullName evidence="1">Uncharacterized protein</fullName>
    </submittedName>
</protein>
<keyword evidence="2" id="KW-1185">Reference proteome</keyword>
<gene>
    <name evidence="1" type="ORF">OJAV_G00107180</name>
</gene>
<sequence>MFDISVFGAVFSSLTSVSEFAKVSVPFLANLTSDFYFGSCATSCLLGHSLRSLGERPSRVNPQFSWQSPCETPVLKTHRRRLWAALSRSKRATGDSGAVTRIHTARRGSTSFLELWINTSLVTKGAYLQAPTPGLAPERVPSDANDLFAMEGLKGTNATDSLAPGMTRALRSFRQDDGLQRSSKMFQEKSVTTLLGSQRANSRELQEWIKL</sequence>
<organism evidence="1 2">
    <name type="scientific">Oryzias javanicus</name>
    <name type="common">Javanese ricefish</name>
    <name type="synonym">Aplocheilus javanicus</name>
    <dbReference type="NCBI Taxonomy" id="123683"/>
    <lineage>
        <taxon>Eukaryota</taxon>
        <taxon>Metazoa</taxon>
        <taxon>Chordata</taxon>
        <taxon>Craniata</taxon>
        <taxon>Vertebrata</taxon>
        <taxon>Euteleostomi</taxon>
        <taxon>Actinopterygii</taxon>
        <taxon>Neopterygii</taxon>
        <taxon>Teleostei</taxon>
        <taxon>Neoteleostei</taxon>
        <taxon>Acanthomorphata</taxon>
        <taxon>Ovalentaria</taxon>
        <taxon>Atherinomorphae</taxon>
        <taxon>Beloniformes</taxon>
        <taxon>Adrianichthyidae</taxon>
        <taxon>Oryziinae</taxon>
        <taxon>Oryzias</taxon>
    </lineage>
</organism>
<dbReference type="AlphaFoldDB" id="A0A3S2PPH0"/>
<reference evidence="1 2" key="1">
    <citation type="submission" date="2018-11" db="EMBL/GenBank/DDBJ databases">
        <authorList>
            <person name="Lopez-Roques C."/>
            <person name="Donnadieu C."/>
            <person name="Bouchez O."/>
            <person name="Klopp C."/>
            <person name="Cabau C."/>
            <person name="Zahm M."/>
        </authorList>
    </citation>
    <scope>NUCLEOTIDE SEQUENCE [LARGE SCALE GENOMIC DNA]</scope>
    <source>
        <strain evidence="1">RS831</strain>
        <tissue evidence="1">Whole body</tissue>
    </source>
</reference>
<evidence type="ECO:0000313" key="2">
    <source>
        <dbReference type="Proteomes" id="UP000283210"/>
    </source>
</evidence>